<gene>
    <name evidence="2" type="ORF">SAMN06264365_104315</name>
</gene>
<evidence type="ECO:0000259" key="1">
    <source>
        <dbReference type="Pfam" id="PF01636"/>
    </source>
</evidence>
<dbReference type="GO" id="GO:0016301">
    <property type="term" value="F:kinase activity"/>
    <property type="evidence" value="ECO:0007669"/>
    <property type="project" value="UniProtKB-KW"/>
</dbReference>
<organism evidence="2 3">
    <name type="scientific">Actinoplanes regularis</name>
    <dbReference type="NCBI Taxonomy" id="52697"/>
    <lineage>
        <taxon>Bacteria</taxon>
        <taxon>Bacillati</taxon>
        <taxon>Actinomycetota</taxon>
        <taxon>Actinomycetes</taxon>
        <taxon>Micromonosporales</taxon>
        <taxon>Micromonosporaceae</taxon>
        <taxon>Actinoplanes</taxon>
    </lineage>
</organism>
<dbReference type="InterPro" id="IPR002575">
    <property type="entry name" value="Aminoglycoside_PTrfase"/>
</dbReference>
<protein>
    <submittedName>
        <fullName evidence="2">Predicted kinase, aminoglycoside phosphotransferase (APT) family</fullName>
    </submittedName>
</protein>
<reference evidence="2 3" key="1">
    <citation type="submission" date="2017-06" db="EMBL/GenBank/DDBJ databases">
        <authorList>
            <person name="Kim H.J."/>
            <person name="Triplett B.A."/>
        </authorList>
    </citation>
    <scope>NUCLEOTIDE SEQUENCE [LARGE SCALE GENOMIC DNA]</scope>
    <source>
        <strain evidence="2 3">DSM 43151</strain>
    </source>
</reference>
<dbReference type="InterPro" id="IPR011009">
    <property type="entry name" value="Kinase-like_dom_sf"/>
</dbReference>
<name>A0A238Y913_9ACTN</name>
<dbReference type="Gene3D" id="3.90.1200.10">
    <property type="match status" value="1"/>
</dbReference>
<feature type="domain" description="Aminoglycoside phosphotransferase" evidence="1">
    <location>
        <begin position="20"/>
        <end position="265"/>
    </location>
</feature>
<keyword evidence="3" id="KW-1185">Reference proteome</keyword>
<evidence type="ECO:0000313" key="3">
    <source>
        <dbReference type="Proteomes" id="UP000198415"/>
    </source>
</evidence>
<dbReference type="PANTHER" id="PTHR21310">
    <property type="entry name" value="AMINOGLYCOSIDE PHOSPHOTRANSFERASE-RELATED-RELATED"/>
    <property type="match status" value="1"/>
</dbReference>
<dbReference type="EMBL" id="FZNR01000004">
    <property type="protein sequence ID" value="SNR66829.1"/>
    <property type="molecule type" value="Genomic_DNA"/>
</dbReference>
<keyword evidence="2" id="KW-0808">Transferase</keyword>
<dbReference type="InterPro" id="IPR051678">
    <property type="entry name" value="AGP_Transferase"/>
</dbReference>
<evidence type="ECO:0000313" key="2">
    <source>
        <dbReference type="EMBL" id="SNR66829.1"/>
    </source>
</evidence>
<proteinExistence type="predicted"/>
<dbReference type="AlphaFoldDB" id="A0A238Y913"/>
<dbReference type="Proteomes" id="UP000198415">
    <property type="component" value="Unassembled WGS sequence"/>
</dbReference>
<accession>A0A238Y913</accession>
<keyword evidence="2" id="KW-0418">Kinase</keyword>
<sequence>MISDWIEKKALPGRRISGMRELTGGYSNHNVVVTMDDGSAYVLRRYLRADKSAIEAALARRLAGVVPVPEVIAVGFAGEPVLLSRFVPGRMLSEVLMSADPGTAGELGSVVGRALAGLGTVSFGAPGFFSDGSLTPGPPGVEPASGLDAWVDRCLAEGDVDGHLTGSERRALREYAARATPALTALHGSRQLVHSDFNPKNLLVVREAGRWRVSAVLDWEFAFSGPQLTDVGNMLRDPRPPGFAEAFLAGFEEAGGDLPPDWRSLSQALDLYALADFLTRPPEHRYFARSVARIRRLLA</sequence>
<dbReference type="SUPFAM" id="SSF56112">
    <property type="entry name" value="Protein kinase-like (PK-like)"/>
    <property type="match status" value="1"/>
</dbReference>
<dbReference type="Pfam" id="PF01636">
    <property type="entry name" value="APH"/>
    <property type="match status" value="1"/>
</dbReference>
<dbReference type="RefSeq" id="WP_179277087.1">
    <property type="nucleotide sequence ID" value="NZ_BOMU01000037.1"/>
</dbReference>